<evidence type="ECO:0008006" key="3">
    <source>
        <dbReference type="Google" id="ProtNLM"/>
    </source>
</evidence>
<reference evidence="1 2" key="1">
    <citation type="journal article" date="2015" name="Genome Biol. Evol.">
        <title>Phylogenomic analyses indicate that early fungi evolved digesting cell walls of algal ancestors of land plants.</title>
        <authorList>
            <person name="Chang Y."/>
            <person name="Wang S."/>
            <person name="Sekimoto S."/>
            <person name="Aerts A.L."/>
            <person name="Choi C."/>
            <person name="Clum A."/>
            <person name="LaButti K.M."/>
            <person name="Lindquist E.A."/>
            <person name="Yee Ngan C."/>
            <person name="Ohm R.A."/>
            <person name="Salamov A.A."/>
            <person name="Grigoriev I.V."/>
            <person name="Spatafora J.W."/>
            <person name="Berbee M.L."/>
        </authorList>
    </citation>
    <scope>NUCLEOTIDE SEQUENCE [LARGE SCALE GENOMIC DNA]</scope>
    <source>
        <strain evidence="1 2">NRRL 28638</strain>
    </source>
</reference>
<sequence length="105" mass="11929">MYLIAASIIAATYFSFKWLSIYKKPKEWKNIPAIPAFGGLYQLFTNPQTIDVGFEKDTLPYTKDLGIATECSLFEGYILFVTDPDCLKQVFKNTDIFVKDPAVET</sequence>
<name>A0A137P7X8_CONC2</name>
<gene>
    <name evidence="1" type="ORF">CONCODRAFT_6338</name>
</gene>
<accession>A0A137P7X8</accession>
<dbReference type="AlphaFoldDB" id="A0A137P7X8"/>
<dbReference type="EMBL" id="KQ964486">
    <property type="protein sequence ID" value="KXN71031.1"/>
    <property type="molecule type" value="Genomic_DNA"/>
</dbReference>
<evidence type="ECO:0000313" key="2">
    <source>
        <dbReference type="Proteomes" id="UP000070444"/>
    </source>
</evidence>
<keyword evidence="2" id="KW-1185">Reference proteome</keyword>
<feature type="non-terminal residue" evidence="1">
    <location>
        <position position="105"/>
    </location>
</feature>
<organism evidence="1 2">
    <name type="scientific">Conidiobolus coronatus (strain ATCC 28846 / CBS 209.66 / NRRL 28638)</name>
    <name type="common">Delacroixia coronata</name>
    <dbReference type="NCBI Taxonomy" id="796925"/>
    <lineage>
        <taxon>Eukaryota</taxon>
        <taxon>Fungi</taxon>
        <taxon>Fungi incertae sedis</taxon>
        <taxon>Zoopagomycota</taxon>
        <taxon>Entomophthoromycotina</taxon>
        <taxon>Entomophthoromycetes</taxon>
        <taxon>Entomophthorales</taxon>
        <taxon>Ancylistaceae</taxon>
        <taxon>Conidiobolus</taxon>
    </lineage>
</organism>
<evidence type="ECO:0000313" key="1">
    <source>
        <dbReference type="EMBL" id="KXN71031.1"/>
    </source>
</evidence>
<protein>
    <recommendedName>
        <fullName evidence="3">Cytochrome P450</fullName>
    </recommendedName>
</protein>
<proteinExistence type="predicted"/>
<dbReference type="Proteomes" id="UP000070444">
    <property type="component" value="Unassembled WGS sequence"/>
</dbReference>